<comment type="caution">
    <text evidence="3">The sequence shown here is derived from an EMBL/GenBank/DDBJ whole genome shotgun (WGS) entry which is preliminary data.</text>
</comment>
<evidence type="ECO:0008006" key="5">
    <source>
        <dbReference type="Google" id="ProtNLM"/>
    </source>
</evidence>
<proteinExistence type="predicted"/>
<dbReference type="Proteomes" id="UP001189429">
    <property type="component" value="Unassembled WGS sequence"/>
</dbReference>
<keyword evidence="2" id="KW-1133">Transmembrane helix</keyword>
<evidence type="ECO:0000256" key="2">
    <source>
        <dbReference type="SAM" id="Phobius"/>
    </source>
</evidence>
<feature type="transmembrane region" description="Helical" evidence="2">
    <location>
        <begin position="28"/>
        <end position="54"/>
    </location>
</feature>
<keyword evidence="2" id="KW-0472">Membrane</keyword>
<feature type="region of interest" description="Disordered" evidence="1">
    <location>
        <begin position="121"/>
        <end position="173"/>
    </location>
</feature>
<accession>A0ABN9TNT6</accession>
<gene>
    <name evidence="3" type="ORF">PCOR1329_LOCUS40872</name>
</gene>
<evidence type="ECO:0000313" key="3">
    <source>
        <dbReference type="EMBL" id="CAK0847744.1"/>
    </source>
</evidence>
<reference evidence="3" key="1">
    <citation type="submission" date="2023-10" db="EMBL/GenBank/DDBJ databases">
        <authorList>
            <person name="Chen Y."/>
            <person name="Shah S."/>
            <person name="Dougan E. K."/>
            <person name="Thang M."/>
            <person name="Chan C."/>
        </authorList>
    </citation>
    <scope>NUCLEOTIDE SEQUENCE [LARGE SCALE GENOMIC DNA]</scope>
</reference>
<keyword evidence="2" id="KW-0812">Transmembrane</keyword>
<evidence type="ECO:0000256" key="1">
    <source>
        <dbReference type="SAM" id="MobiDB-lite"/>
    </source>
</evidence>
<protein>
    <recommendedName>
        <fullName evidence="5">Protein S-acyltransferase</fullName>
    </recommendedName>
</protein>
<dbReference type="EMBL" id="CAUYUJ010014926">
    <property type="protein sequence ID" value="CAK0847744.1"/>
    <property type="molecule type" value="Genomic_DNA"/>
</dbReference>
<name>A0ABN9TNT6_9DINO</name>
<sequence length="173" mass="18446">MGTPRLGLAAAPSRHASGAGTSVMPLFWLLFGETLAAVFGILVTTPFFGFHVYLMLKGMTTIEFCEKTSKGEHASSYNRGLWCNIRAVLGENPFMWPMPVCPPSGSGLIFTLAEEVASPRQMEAGRGYGSVKRSSRSGSRRGGKSALLESPLAPAKGGRPLEGEQILSPSERA</sequence>
<feature type="compositionally biased region" description="Basic residues" evidence="1">
    <location>
        <begin position="133"/>
        <end position="143"/>
    </location>
</feature>
<evidence type="ECO:0000313" key="4">
    <source>
        <dbReference type="Proteomes" id="UP001189429"/>
    </source>
</evidence>
<keyword evidence="4" id="KW-1185">Reference proteome</keyword>
<organism evidence="3 4">
    <name type="scientific">Prorocentrum cordatum</name>
    <dbReference type="NCBI Taxonomy" id="2364126"/>
    <lineage>
        <taxon>Eukaryota</taxon>
        <taxon>Sar</taxon>
        <taxon>Alveolata</taxon>
        <taxon>Dinophyceae</taxon>
        <taxon>Prorocentrales</taxon>
        <taxon>Prorocentraceae</taxon>
        <taxon>Prorocentrum</taxon>
    </lineage>
</organism>